<keyword evidence="2" id="KW-1185">Reference proteome</keyword>
<dbReference type="AlphaFoldDB" id="A0A3M7PBN5"/>
<name>A0A3M7PBN5_BRAPC</name>
<dbReference type="EMBL" id="REGN01012303">
    <property type="protein sequence ID" value="RMZ96134.1"/>
    <property type="molecule type" value="Genomic_DNA"/>
</dbReference>
<gene>
    <name evidence="1" type="ORF">BpHYR1_044193</name>
</gene>
<accession>A0A3M7PBN5</accession>
<proteinExistence type="predicted"/>
<organism evidence="1 2">
    <name type="scientific">Brachionus plicatilis</name>
    <name type="common">Marine rotifer</name>
    <name type="synonym">Brachionus muelleri</name>
    <dbReference type="NCBI Taxonomy" id="10195"/>
    <lineage>
        <taxon>Eukaryota</taxon>
        <taxon>Metazoa</taxon>
        <taxon>Spiralia</taxon>
        <taxon>Gnathifera</taxon>
        <taxon>Rotifera</taxon>
        <taxon>Eurotatoria</taxon>
        <taxon>Monogononta</taxon>
        <taxon>Pseudotrocha</taxon>
        <taxon>Ploima</taxon>
        <taxon>Brachionidae</taxon>
        <taxon>Brachionus</taxon>
    </lineage>
</organism>
<evidence type="ECO:0000313" key="1">
    <source>
        <dbReference type="EMBL" id="RMZ96134.1"/>
    </source>
</evidence>
<sequence>MNKILFEPVTKFFFLFICSIVTDREEKIYEKKINMVQHSNLKSAKLCKLNSSKELVSILFNHITTIYDMSDNSYFIF</sequence>
<comment type="caution">
    <text evidence="1">The sequence shown here is derived from an EMBL/GenBank/DDBJ whole genome shotgun (WGS) entry which is preliminary data.</text>
</comment>
<evidence type="ECO:0000313" key="2">
    <source>
        <dbReference type="Proteomes" id="UP000276133"/>
    </source>
</evidence>
<reference evidence="1 2" key="1">
    <citation type="journal article" date="2018" name="Sci. Rep.">
        <title>Genomic signatures of local adaptation to the degree of environmental predictability in rotifers.</title>
        <authorList>
            <person name="Franch-Gras L."/>
            <person name="Hahn C."/>
            <person name="Garcia-Roger E.M."/>
            <person name="Carmona M.J."/>
            <person name="Serra M."/>
            <person name="Gomez A."/>
        </authorList>
    </citation>
    <scope>NUCLEOTIDE SEQUENCE [LARGE SCALE GENOMIC DNA]</scope>
    <source>
        <strain evidence="1">HYR1</strain>
    </source>
</reference>
<protein>
    <submittedName>
        <fullName evidence="1">Uncharacterized protein</fullName>
    </submittedName>
</protein>
<dbReference type="Proteomes" id="UP000276133">
    <property type="component" value="Unassembled WGS sequence"/>
</dbReference>